<evidence type="ECO:0000256" key="3">
    <source>
        <dbReference type="ARBA" id="ARBA00022679"/>
    </source>
</evidence>
<feature type="transmembrane region" description="Helical" evidence="7">
    <location>
        <begin position="507"/>
        <end position="531"/>
    </location>
</feature>
<accession>A0A9W4CWY2</accession>
<feature type="transmembrane region" description="Helical" evidence="7">
    <location>
        <begin position="20"/>
        <end position="42"/>
    </location>
</feature>
<evidence type="ECO:0000313" key="9">
    <source>
        <dbReference type="Proteomes" id="UP000683417"/>
    </source>
</evidence>
<name>A0A9W4CWY2_BLUGR</name>
<dbReference type="Proteomes" id="UP000683417">
    <property type="component" value="Unassembled WGS sequence"/>
</dbReference>
<evidence type="ECO:0000256" key="5">
    <source>
        <dbReference type="ARBA" id="ARBA00022989"/>
    </source>
</evidence>
<reference evidence="8" key="1">
    <citation type="submission" date="2020-10" db="EMBL/GenBank/DDBJ databases">
        <authorList>
            <person name="Muller C M."/>
        </authorList>
    </citation>
    <scope>NUCLEOTIDE SEQUENCE</scope>
    <source>
        <strain evidence="8">THUN-12</strain>
    </source>
</reference>
<dbReference type="GO" id="GO:0008120">
    <property type="term" value="F:ceramide glucosyltransferase activity"/>
    <property type="evidence" value="ECO:0007669"/>
    <property type="project" value="TreeGrafter"/>
</dbReference>
<keyword evidence="6 7" id="KW-0472">Membrane</keyword>
<protein>
    <submittedName>
        <fullName evidence="8">BgTH12-07513</fullName>
    </submittedName>
</protein>
<sequence length="566" mass="64513">MYWVQHRGGKTSTILQIFKIIWISGHSVNWTCPNSFFSIFMFSAVIPKHDYSCWLTALALASGIWYSFIIVVQSIGFFQLFRYYSTRPKKALSPNLKPDEVPLLTVLRPVQGLDPYLYDCLRASFQQDYPLDKLDIYLCIASKSDPAMPVLQRLVTEFPYVNAKIFIEEEDSYLVDQKDGIANTRLGPNPKIRNLSRGYREVRGDIVWILDCNVWTGSDVAGRMVDKLCGYTAKGGKSIPYKFVHQLPLVINVDCTGVDERNPGYSLMGACSNILRRPGHSLQQLFSLNKFGGKLEEMFMSSSHAKFYTAINTVSVAPCIVGKSNMFRKSHLDYLTAGDLQGLDYFSKSICEDHLIGDLIWRQKVVEEVRGQKYHRHGLLFGDLAIQPMAEMSLTKYIARRVRWLRVRKWTVPLATMIEPGIEPFFCSMHGAFAITHLPWVSQNLGITQTWYTFLIVWLISISVWMLIDALVYARLHSGASTKITSETPVFARPASKPSLKKTKSWIVAWLGREILALPIWIWACLCGATVNWRGRLFRVRIDMTVVEVFPQNQEAGGNPLYRKIT</sequence>
<gene>
    <name evidence="8" type="ORF">BGTH12_LOCUS1693</name>
</gene>
<feature type="transmembrane region" description="Helical" evidence="7">
    <location>
        <begin position="450"/>
        <end position="468"/>
    </location>
</feature>
<evidence type="ECO:0000256" key="7">
    <source>
        <dbReference type="SAM" id="Phobius"/>
    </source>
</evidence>
<feature type="transmembrane region" description="Helical" evidence="7">
    <location>
        <begin position="54"/>
        <end position="81"/>
    </location>
</feature>
<dbReference type="InterPro" id="IPR025993">
    <property type="entry name" value="Ceramide_glucosylTrfase"/>
</dbReference>
<keyword evidence="3" id="KW-0808">Transferase</keyword>
<proteinExistence type="predicted"/>
<evidence type="ECO:0000256" key="6">
    <source>
        <dbReference type="ARBA" id="ARBA00023136"/>
    </source>
</evidence>
<dbReference type="AlphaFoldDB" id="A0A9W4CWY2"/>
<organism evidence="8 9">
    <name type="scientific">Blumeria graminis f. sp. triticale</name>
    <dbReference type="NCBI Taxonomy" id="1689686"/>
    <lineage>
        <taxon>Eukaryota</taxon>
        <taxon>Fungi</taxon>
        <taxon>Dikarya</taxon>
        <taxon>Ascomycota</taxon>
        <taxon>Pezizomycotina</taxon>
        <taxon>Leotiomycetes</taxon>
        <taxon>Erysiphales</taxon>
        <taxon>Erysiphaceae</taxon>
        <taxon>Blumeria</taxon>
    </lineage>
</organism>
<dbReference type="GO" id="GO:0006679">
    <property type="term" value="P:glucosylceramide biosynthetic process"/>
    <property type="evidence" value="ECO:0007669"/>
    <property type="project" value="TreeGrafter"/>
</dbReference>
<dbReference type="GO" id="GO:0016020">
    <property type="term" value="C:membrane"/>
    <property type="evidence" value="ECO:0007669"/>
    <property type="project" value="UniProtKB-SubCell"/>
</dbReference>
<evidence type="ECO:0000256" key="1">
    <source>
        <dbReference type="ARBA" id="ARBA00004141"/>
    </source>
</evidence>
<evidence type="ECO:0000313" key="8">
    <source>
        <dbReference type="EMBL" id="CAD6500335.1"/>
    </source>
</evidence>
<dbReference type="EMBL" id="CAJHIT010000003">
    <property type="protein sequence ID" value="CAD6500335.1"/>
    <property type="molecule type" value="Genomic_DNA"/>
</dbReference>
<dbReference type="PANTHER" id="PTHR12726:SF0">
    <property type="entry name" value="CERAMIDE GLUCOSYLTRANSFERASE"/>
    <property type="match status" value="1"/>
</dbReference>
<dbReference type="Pfam" id="PF13506">
    <property type="entry name" value="Glyco_transf_21"/>
    <property type="match status" value="2"/>
</dbReference>
<dbReference type="PANTHER" id="PTHR12726">
    <property type="entry name" value="CERAMIDE GLUCOSYLTRANSFERASE"/>
    <property type="match status" value="1"/>
</dbReference>
<evidence type="ECO:0000256" key="2">
    <source>
        <dbReference type="ARBA" id="ARBA00022676"/>
    </source>
</evidence>
<keyword evidence="4 7" id="KW-0812">Transmembrane</keyword>
<evidence type="ECO:0000256" key="4">
    <source>
        <dbReference type="ARBA" id="ARBA00022692"/>
    </source>
</evidence>
<keyword evidence="5 7" id="KW-1133">Transmembrane helix</keyword>
<keyword evidence="2" id="KW-0328">Glycosyltransferase</keyword>
<comment type="caution">
    <text evidence="8">The sequence shown here is derived from an EMBL/GenBank/DDBJ whole genome shotgun (WGS) entry which is preliminary data.</text>
</comment>
<comment type="subcellular location">
    <subcellularLocation>
        <location evidence="1">Membrane</location>
        <topology evidence="1">Multi-pass membrane protein</topology>
    </subcellularLocation>
</comment>